<dbReference type="Gene3D" id="3.40.50.2000">
    <property type="entry name" value="Glycogen Phosphorylase B"/>
    <property type="match status" value="1"/>
</dbReference>
<dbReference type="SUPFAM" id="SSF53756">
    <property type="entry name" value="UDP-Glycosyltransferase/glycogen phosphorylase"/>
    <property type="match status" value="1"/>
</dbReference>
<proteinExistence type="predicted"/>
<dbReference type="EMBL" id="BRZA01000001">
    <property type="protein sequence ID" value="GLC87799.1"/>
    <property type="molecule type" value="Genomic_DNA"/>
</dbReference>
<dbReference type="PANTHER" id="PTHR21015:SF22">
    <property type="entry name" value="GLYCOSYLTRANSFERASE"/>
    <property type="match status" value="1"/>
</dbReference>
<dbReference type="InterPro" id="IPR020023">
    <property type="entry name" value="PseG"/>
</dbReference>
<evidence type="ECO:0000256" key="1">
    <source>
        <dbReference type="ARBA" id="ARBA00023136"/>
    </source>
</evidence>
<name>A0ABQ5NIC6_9BACI</name>
<organism evidence="3 4">
    <name type="scientific">Lysinibacillus piscis</name>
    <dbReference type="NCBI Taxonomy" id="2518931"/>
    <lineage>
        <taxon>Bacteria</taxon>
        <taxon>Bacillati</taxon>
        <taxon>Bacillota</taxon>
        <taxon>Bacilli</taxon>
        <taxon>Bacillales</taxon>
        <taxon>Bacillaceae</taxon>
        <taxon>Lysinibacillus</taxon>
    </lineage>
</organism>
<dbReference type="Pfam" id="PF04101">
    <property type="entry name" value="Glyco_tran_28_C"/>
    <property type="match status" value="1"/>
</dbReference>
<gene>
    <name evidence="3" type="primary">rkpO</name>
    <name evidence="3" type="ORF">LYSBPC_09260</name>
</gene>
<keyword evidence="1" id="KW-0472">Membrane</keyword>
<dbReference type="Gene3D" id="3.40.50.11190">
    <property type="match status" value="1"/>
</dbReference>
<dbReference type="RefSeq" id="WP_264987515.1">
    <property type="nucleotide sequence ID" value="NZ_BRZA01000001.1"/>
</dbReference>
<sequence length="318" mass="36255">MNIIIRTDASVAIGSGHVMRCLTIAKNLRNRGCQVLFWMDALEGNLIDFVANEGFVNITSTQQADLYIIDHYQLDKTWEQAIRPYTQKIVVIDDLAREHDCDLLVDQNVIAQFETRYDGKVPAHCMKLLGPKYLIMRDEFIQEREQLGHRNTKVERLLVFMGGSDPTNETMKILNALERCNFVHIDIVVGGSNPMKEQIEQICKMRNYHYHCQINYMAKLMQLADFAIGAGGSTLWERCYVGLPSSSTIVADNQRETTIYANALGVTVNLGWHEQVTTETYDQLLSDIKIDGMSNKGLELTANQQPNAWLYEIMELIK</sequence>
<evidence type="ECO:0000313" key="4">
    <source>
        <dbReference type="Proteomes" id="UP001065593"/>
    </source>
</evidence>
<dbReference type="NCBIfam" id="TIGR03590">
    <property type="entry name" value="PseG"/>
    <property type="match status" value="1"/>
</dbReference>
<keyword evidence="4" id="KW-1185">Reference proteome</keyword>
<protein>
    <submittedName>
        <fullName evidence="3">UDP-2,4-diacetamido-2,4, 6-trideoxy-beta-L-altropyranose hydrolase</fullName>
    </submittedName>
</protein>
<feature type="domain" description="Glycosyl transferase family 28 C-terminal" evidence="2">
    <location>
        <begin position="159"/>
        <end position="269"/>
    </location>
</feature>
<dbReference type="PANTHER" id="PTHR21015">
    <property type="entry name" value="UDP-N-ACETYLGLUCOSAMINE--N-ACETYLMURAMYL-(PENTAPEPTIDE) PYROPHOSPHORYL-UNDECAPRENOL N-ACETYLGLUCOSAMINE TRANSFERASE 1"/>
    <property type="match status" value="1"/>
</dbReference>
<comment type="caution">
    <text evidence="3">The sequence shown here is derived from an EMBL/GenBank/DDBJ whole genome shotgun (WGS) entry which is preliminary data.</text>
</comment>
<evidence type="ECO:0000259" key="2">
    <source>
        <dbReference type="Pfam" id="PF04101"/>
    </source>
</evidence>
<dbReference type="Proteomes" id="UP001065593">
    <property type="component" value="Unassembled WGS sequence"/>
</dbReference>
<reference evidence="3" key="1">
    <citation type="submission" date="2022-08" db="EMBL/GenBank/DDBJ databases">
        <title>Draft genome sequence of Lysinibacillus sp. strain KH24.</title>
        <authorList>
            <person name="Kanbe H."/>
            <person name="Itoh H."/>
        </authorList>
    </citation>
    <scope>NUCLEOTIDE SEQUENCE</scope>
    <source>
        <strain evidence="3">KH24</strain>
    </source>
</reference>
<evidence type="ECO:0000313" key="3">
    <source>
        <dbReference type="EMBL" id="GLC87799.1"/>
    </source>
</evidence>
<dbReference type="InterPro" id="IPR007235">
    <property type="entry name" value="Glyco_trans_28_C"/>
</dbReference>
<keyword evidence="3" id="KW-0378">Hydrolase</keyword>
<accession>A0ABQ5NIC6</accession>
<dbReference type="GO" id="GO:0016787">
    <property type="term" value="F:hydrolase activity"/>
    <property type="evidence" value="ECO:0007669"/>
    <property type="project" value="UniProtKB-KW"/>
</dbReference>